<keyword evidence="4 5" id="KW-0472">Membrane</keyword>
<accession>A0A1G7FSR1</accession>
<evidence type="ECO:0000256" key="5">
    <source>
        <dbReference type="SAM" id="Phobius"/>
    </source>
</evidence>
<dbReference type="SUPFAM" id="SSF144091">
    <property type="entry name" value="Rhomboid-like"/>
    <property type="match status" value="1"/>
</dbReference>
<dbReference type="STRING" id="660518.SAMN05216218_101332"/>
<feature type="domain" description="Peptidase S54 rhomboid" evidence="6">
    <location>
        <begin position="69"/>
        <end position="197"/>
    </location>
</feature>
<evidence type="ECO:0000256" key="4">
    <source>
        <dbReference type="ARBA" id="ARBA00023136"/>
    </source>
</evidence>
<evidence type="ECO:0000256" key="1">
    <source>
        <dbReference type="ARBA" id="ARBA00004141"/>
    </source>
</evidence>
<dbReference type="Proteomes" id="UP000199076">
    <property type="component" value="Unassembled WGS sequence"/>
</dbReference>
<feature type="transmembrane region" description="Helical" evidence="5">
    <location>
        <begin position="156"/>
        <end position="182"/>
    </location>
</feature>
<keyword evidence="2 5" id="KW-0812">Transmembrane</keyword>
<dbReference type="GO" id="GO:0004252">
    <property type="term" value="F:serine-type endopeptidase activity"/>
    <property type="evidence" value="ECO:0007669"/>
    <property type="project" value="InterPro"/>
</dbReference>
<comment type="subcellular location">
    <subcellularLocation>
        <location evidence="1">Membrane</location>
        <topology evidence="1">Multi-pass membrane protein</topology>
    </subcellularLocation>
</comment>
<reference evidence="8" key="1">
    <citation type="submission" date="2016-10" db="EMBL/GenBank/DDBJ databases">
        <authorList>
            <person name="Varghese N."/>
            <person name="Submissions S."/>
        </authorList>
    </citation>
    <scope>NUCLEOTIDE SEQUENCE [LARGE SCALE GENOMIC DNA]</scope>
    <source>
        <strain evidence="8">IBRC-M 10760</strain>
    </source>
</reference>
<feature type="transmembrane region" description="Helical" evidence="5">
    <location>
        <begin position="80"/>
        <end position="98"/>
    </location>
</feature>
<keyword evidence="3 5" id="KW-1133">Transmembrane helix</keyword>
<evidence type="ECO:0000259" key="6">
    <source>
        <dbReference type="Pfam" id="PF01694"/>
    </source>
</evidence>
<dbReference type="InterPro" id="IPR022764">
    <property type="entry name" value="Peptidase_S54_rhomboid_dom"/>
</dbReference>
<dbReference type="Pfam" id="PF01694">
    <property type="entry name" value="Rhomboid"/>
    <property type="match status" value="1"/>
</dbReference>
<dbReference type="Gene3D" id="1.20.1540.10">
    <property type="entry name" value="Rhomboid-like"/>
    <property type="match status" value="1"/>
</dbReference>
<sequence>MKSALFVPRRPNLSGGLPDIPFLSLLKRKFPFTILLIAGVGWVLVTNGVRIEEVFGPSPSPFNPLFHLSNQFFHASLDHYRGNMLVLVPLGVVLTLLTSDKHVLAVVVGADALASFVYHVGSGPVVGSSGIAFAIIGVLLVRTVGDAMQNASMEWLVAIMIGLFLPFFLVLFVVAVALHGAWVAHFGHLLAFCFGGMCEAAFVVVGHASDDRLVLSW</sequence>
<dbReference type="GO" id="GO:0016020">
    <property type="term" value="C:membrane"/>
    <property type="evidence" value="ECO:0007669"/>
    <property type="project" value="UniProtKB-SubCell"/>
</dbReference>
<organism evidence="7 8">
    <name type="scientific">Halorientalis regularis</name>
    <dbReference type="NCBI Taxonomy" id="660518"/>
    <lineage>
        <taxon>Archaea</taxon>
        <taxon>Methanobacteriati</taxon>
        <taxon>Methanobacteriota</taxon>
        <taxon>Stenosarchaea group</taxon>
        <taxon>Halobacteria</taxon>
        <taxon>Halobacteriales</taxon>
        <taxon>Haloarculaceae</taxon>
        <taxon>Halorientalis</taxon>
    </lineage>
</organism>
<proteinExistence type="predicted"/>
<feature type="transmembrane region" description="Helical" evidence="5">
    <location>
        <begin position="126"/>
        <end position="144"/>
    </location>
</feature>
<gene>
    <name evidence="7" type="ORF">SAMN05216218_101332</name>
</gene>
<evidence type="ECO:0000313" key="8">
    <source>
        <dbReference type="Proteomes" id="UP000199076"/>
    </source>
</evidence>
<dbReference type="EMBL" id="FNBK01000001">
    <property type="protein sequence ID" value="SDE78940.1"/>
    <property type="molecule type" value="Genomic_DNA"/>
</dbReference>
<protein>
    <submittedName>
        <fullName evidence="7">Rhomboid family protein</fullName>
    </submittedName>
</protein>
<keyword evidence="8" id="KW-1185">Reference proteome</keyword>
<evidence type="ECO:0000256" key="3">
    <source>
        <dbReference type="ARBA" id="ARBA00022989"/>
    </source>
</evidence>
<evidence type="ECO:0000256" key="2">
    <source>
        <dbReference type="ARBA" id="ARBA00022692"/>
    </source>
</evidence>
<name>A0A1G7FSR1_9EURY</name>
<feature type="transmembrane region" description="Helical" evidence="5">
    <location>
        <begin position="188"/>
        <end position="208"/>
    </location>
</feature>
<dbReference type="AlphaFoldDB" id="A0A1G7FSR1"/>
<evidence type="ECO:0000313" key="7">
    <source>
        <dbReference type="EMBL" id="SDE78940.1"/>
    </source>
</evidence>
<dbReference type="InterPro" id="IPR035952">
    <property type="entry name" value="Rhomboid-like_sf"/>
</dbReference>